<dbReference type="InterPro" id="IPR015424">
    <property type="entry name" value="PyrdxlP-dep_Trfase"/>
</dbReference>
<proteinExistence type="inferred from homology"/>
<dbReference type="Gene3D" id="3.40.640.10">
    <property type="entry name" value="Type I PLP-dependent aspartate aminotransferase-like (Major domain)"/>
    <property type="match status" value="1"/>
</dbReference>
<protein>
    <recommendedName>
        <fullName evidence="4">Aminotransferase</fullName>
        <ecNumber evidence="4">2.6.1.-</ecNumber>
    </recommendedName>
</protein>
<comment type="similarity">
    <text evidence="4">Belongs to the class-I pyridoxal-phosphate-dependent aminotransferase family.</text>
</comment>
<dbReference type="PANTHER" id="PTHR42832:SF3">
    <property type="entry name" value="L-GLUTAMINE--4-(METHYLSULFANYL)-2-OXOBUTANOATE AMINOTRANSFERASE"/>
    <property type="match status" value="1"/>
</dbReference>
<dbReference type="Gene3D" id="3.90.1150.10">
    <property type="entry name" value="Aspartate Aminotransferase, domain 1"/>
    <property type="match status" value="1"/>
</dbReference>
<feature type="region of interest" description="Disordered" evidence="5">
    <location>
        <begin position="392"/>
        <end position="412"/>
    </location>
</feature>
<organism evidence="7 8">
    <name type="scientific">Okeania hirsuta</name>
    <dbReference type="NCBI Taxonomy" id="1458930"/>
    <lineage>
        <taxon>Bacteria</taxon>
        <taxon>Bacillati</taxon>
        <taxon>Cyanobacteriota</taxon>
        <taxon>Cyanophyceae</taxon>
        <taxon>Oscillatoriophycideae</taxon>
        <taxon>Oscillatoriales</taxon>
        <taxon>Microcoleaceae</taxon>
        <taxon>Okeania</taxon>
    </lineage>
</organism>
<dbReference type="GO" id="GO:0030170">
    <property type="term" value="F:pyridoxal phosphate binding"/>
    <property type="evidence" value="ECO:0007669"/>
    <property type="project" value="InterPro"/>
</dbReference>
<reference evidence="7 8" key="1">
    <citation type="journal article" date="2018" name="ACS Chem. Biol.">
        <title>Ketoreductase domain dysfunction expands chemodiversity: malyngamide biosynthesis in the cyanobacterium Okeania hirsuta.</title>
        <authorList>
            <person name="Moss N.A."/>
            <person name="Leao T."/>
            <person name="Rankin M."/>
            <person name="McCullough T.M."/>
            <person name="Qu P."/>
            <person name="Korobeynikov A."/>
            <person name="Smith J.L."/>
            <person name="Gerwick L."/>
            <person name="Gerwick W.H."/>
        </authorList>
    </citation>
    <scope>NUCLEOTIDE SEQUENCE [LARGE SCALE GENOMIC DNA]</scope>
    <source>
        <strain evidence="7 8">PAB10Feb10-1</strain>
    </source>
</reference>
<keyword evidence="2 4" id="KW-0032">Aminotransferase</keyword>
<dbReference type="PANTHER" id="PTHR42832">
    <property type="entry name" value="AMINO ACID AMINOTRANSFERASE"/>
    <property type="match status" value="1"/>
</dbReference>
<dbReference type="InterPro" id="IPR015422">
    <property type="entry name" value="PyrdxlP-dep_Trfase_small"/>
</dbReference>
<dbReference type="InterPro" id="IPR015421">
    <property type="entry name" value="PyrdxlP-dep_Trfase_major"/>
</dbReference>
<name>A0A3N6NG95_9CYAN</name>
<keyword evidence="3 4" id="KW-0808">Transferase</keyword>
<dbReference type="PROSITE" id="PS00105">
    <property type="entry name" value="AA_TRANSFER_CLASS_1"/>
    <property type="match status" value="1"/>
</dbReference>
<dbReference type="NCBIfam" id="NF006756">
    <property type="entry name" value="PRK09276.1"/>
    <property type="match status" value="1"/>
</dbReference>
<dbReference type="InterPro" id="IPR050881">
    <property type="entry name" value="LL-DAP_aminotransferase"/>
</dbReference>
<comment type="cofactor">
    <cofactor evidence="1 4">
        <name>pyridoxal 5'-phosphate</name>
        <dbReference type="ChEBI" id="CHEBI:597326"/>
    </cofactor>
</comment>
<dbReference type="CDD" id="cd00609">
    <property type="entry name" value="AAT_like"/>
    <property type="match status" value="1"/>
</dbReference>
<keyword evidence="8" id="KW-1185">Reference proteome</keyword>
<sequence length="412" mass="46518">MQLAKRLERIPPYLFAEIDRKRNELVERGVDIINLGAGDPDRPTPKHIIQAMHEAIQDSTNHHYPPYKGIKEYRQAAADWMKRRFAIEDLNPETEVISSIGSKESIHNTFLAFVNPGDYTIIPDPGYPVYRTSTIFAEGQPYPMQLQSENWLPNLKTIPQEVAQKAKLLWVNYPNNPTGATANLDFFQELVNFCRHYDILLCHDHAYSEMAYEGYKPPSILQIPGAKDVAIEFHSLSKSYNMTGWRIGFVVGNSLGIKGLSQVKSNVDSGVFKAIQKAAIAAFSTTEEELQSLVAVYQQRRDILIEGLQSLGWPIKPNLASLYVWVPVPKNYTSQEFVNLLLDKCGIIVPPGNGYGASGEGFFRIALTVEEERIYAALKRMKDAGISYQLKQEGRGKREEGRGRKVIKQEKT</sequence>
<feature type="domain" description="Aminotransferase class I/classII large" evidence="6">
    <location>
        <begin position="31"/>
        <end position="380"/>
    </location>
</feature>
<comment type="caution">
    <text evidence="7">The sequence shown here is derived from an EMBL/GenBank/DDBJ whole genome shotgun (WGS) entry which is preliminary data.</text>
</comment>
<dbReference type="AlphaFoldDB" id="A0A3N6NG95"/>
<evidence type="ECO:0000256" key="3">
    <source>
        <dbReference type="ARBA" id="ARBA00022679"/>
    </source>
</evidence>
<evidence type="ECO:0000259" key="6">
    <source>
        <dbReference type="Pfam" id="PF00155"/>
    </source>
</evidence>
<evidence type="ECO:0000256" key="2">
    <source>
        <dbReference type="ARBA" id="ARBA00022576"/>
    </source>
</evidence>
<accession>A0A3N6NG95</accession>
<dbReference type="EMBL" id="RCBY01000383">
    <property type="protein sequence ID" value="RQH21730.1"/>
    <property type="molecule type" value="Genomic_DNA"/>
</dbReference>
<dbReference type="Proteomes" id="UP000269154">
    <property type="component" value="Unassembled WGS sequence"/>
</dbReference>
<dbReference type="InterPro" id="IPR004838">
    <property type="entry name" value="NHTrfase_class1_PyrdxlP-BS"/>
</dbReference>
<evidence type="ECO:0000256" key="1">
    <source>
        <dbReference type="ARBA" id="ARBA00001933"/>
    </source>
</evidence>
<dbReference type="EC" id="2.6.1.-" evidence="4"/>
<dbReference type="GO" id="GO:0008483">
    <property type="term" value="F:transaminase activity"/>
    <property type="evidence" value="ECO:0007669"/>
    <property type="project" value="UniProtKB-KW"/>
</dbReference>
<dbReference type="OrthoDB" id="9802328at2"/>
<evidence type="ECO:0000313" key="7">
    <source>
        <dbReference type="EMBL" id="RQH21730.1"/>
    </source>
</evidence>
<dbReference type="SUPFAM" id="SSF53383">
    <property type="entry name" value="PLP-dependent transferases"/>
    <property type="match status" value="1"/>
</dbReference>
<dbReference type="RefSeq" id="WP_124147534.1">
    <property type="nucleotide sequence ID" value="NZ_CAWOKI010000282.1"/>
</dbReference>
<evidence type="ECO:0000256" key="4">
    <source>
        <dbReference type="RuleBase" id="RU000481"/>
    </source>
</evidence>
<evidence type="ECO:0000313" key="8">
    <source>
        <dbReference type="Proteomes" id="UP000269154"/>
    </source>
</evidence>
<evidence type="ECO:0000256" key="5">
    <source>
        <dbReference type="SAM" id="MobiDB-lite"/>
    </source>
</evidence>
<dbReference type="Pfam" id="PF00155">
    <property type="entry name" value="Aminotran_1_2"/>
    <property type="match status" value="1"/>
</dbReference>
<dbReference type="InterPro" id="IPR004839">
    <property type="entry name" value="Aminotransferase_I/II_large"/>
</dbReference>
<gene>
    <name evidence="7" type="ORF">D5R40_31330</name>
</gene>